<evidence type="ECO:0000256" key="1">
    <source>
        <dbReference type="SAM" id="MobiDB-lite"/>
    </source>
</evidence>
<proteinExistence type="predicted"/>
<dbReference type="InterPro" id="IPR007284">
    <property type="entry name" value="Ground-like_dom"/>
</dbReference>
<protein>
    <recommendedName>
        <fullName evidence="2">Ground-like domain-containing protein</fullName>
    </recommendedName>
</protein>
<keyword evidence="4" id="KW-1185">Reference proteome</keyword>
<feature type="region of interest" description="Disordered" evidence="1">
    <location>
        <begin position="643"/>
        <end position="664"/>
    </location>
</feature>
<evidence type="ECO:0000313" key="4">
    <source>
        <dbReference type="Proteomes" id="UP001303046"/>
    </source>
</evidence>
<feature type="region of interest" description="Disordered" evidence="1">
    <location>
        <begin position="48"/>
        <end position="73"/>
    </location>
</feature>
<feature type="domain" description="Ground-like" evidence="2">
    <location>
        <begin position="497"/>
        <end position="579"/>
    </location>
</feature>
<dbReference type="PANTHER" id="PTHR31967">
    <property type="entry name" value="GROUNDHOG (HEDGEHOG-LIKE FAMILY)-RELATED"/>
    <property type="match status" value="1"/>
</dbReference>
<organism evidence="3 4">
    <name type="scientific">Necator americanus</name>
    <name type="common">Human hookworm</name>
    <dbReference type="NCBI Taxonomy" id="51031"/>
    <lineage>
        <taxon>Eukaryota</taxon>
        <taxon>Metazoa</taxon>
        <taxon>Ecdysozoa</taxon>
        <taxon>Nematoda</taxon>
        <taxon>Chromadorea</taxon>
        <taxon>Rhabditida</taxon>
        <taxon>Rhabditina</taxon>
        <taxon>Rhabditomorpha</taxon>
        <taxon>Strongyloidea</taxon>
        <taxon>Ancylostomatidae</taxon>
        <taxon>Bunostominae</taxon>
        <taxon>Necator</taxon>
    </lineage>
</organism>
<dbReference type="Proteomes" id="UP001303046">
    <property type="component" value="Unassembled WGS sequence"/>
</dbReference>
<evidence type="ECO:0000259" key="2">
    <source>
        <dbReference type="Pfam" id="PF04155"/>
    </source>
</evidence>
<comment type="caution">
    <text evidence="3">The sequence shown here is derived from an EMBL/GenBank/DDBJ whole genome shotgun (WGS) entry which is preliminary data.</text>
</comment>
<gene>
    <name evidence="3" type="primary">Necator_chrIV.g17112</name>
    <name evidence="3" type="ORF">RB195_003814</name>
</gene>
<name>A0ABR1DRJ9_NECAM</name>
<reference evidence="3 4" key="1">
    <citation type="submission" date="2023-08" db="EMBL/GenBank/DDBJ databases">
        <title>A Necator americanus chromosomal reference genome.</title>
        <authorList>
            <person name="Ilik V."/>
            <person name="Petrzelkova K.J."/>
            <person name="Pardy F."/>
            <person name="Fuh T."/>
            <person name="Niatou-Singa F.S."/>
            <person name="Gouil Q."/>
            <person name="Baker L."/>
            <person name="Ritchie M.E."/>
            <person name="Jex A.R."/>
            <person name="Gazzola D."/>
            <person name="Li H."/>
            <person name="Toshio Fujiwara R."/>
            <person name="Zhan B."/>
            <person name="Aroian R.V."/>
            <person name="Pafco B."/>
            <person name="Schwarz E.M."/>
        </authorList>
    </citation>
    <scope>NUCLEOTIDE SEQUENCE [LARGE SCALE GENOMIC DNA]</scope>
    <source>
        <strain evidence="3 4">Aroian</strain>
        <tissue evidence="3">Whole animal</tissue>
    </source>
</reference>
<accession>A0ABR1DRJ9</accession>
<dbReference type="EMBL" id="JAVFWL010000004">
    <property type="protein sequence ID" value="KAK6752625.1"/>
    <property type="molecule type" value="Genomic_DNA"/>
</dbReference>
<feature type="compositionally biased region" description="Basic and acidic residues" evidence="1">
    <location>
        <begin position="48"/>
        <end position="57"/>
    </location>
</feature>
<evidence type="ECO:0000313" key="3">
    <source>
        <dbReference type="EMBL" id="KAK6752625.1"/>
    </source>
</evidence>
<dbReference type="Pfam" id="PF04155">
    <property type="entry name" value="Ground-like"/>
    <property type="match status" value="1"/>
</dbReference>
<dbReference type="PANTHER" id="PTHR31967:SF20">
    <property type="entry name" value="GROUND-LIKE DOMAIN-CONTAINING PROTEIN"/>
    <property type="match status" value="1"/>
</dbReference>
<sequence>MEFSCLLTEAYRSKHSSRKLSLNTNQRRTEDLRERKLAVITENFHVEPVNEKSESGKRQHGTKGLPETFPIPVSNADYRNRARLARERPHRPKIRRTLHRSFGVTSQLIRRNPSNARNFTERTSLVLKPPHIGQVTSKTVIPWTWPDSTTTAAVTISDIVATEETVENESTTMSVLATVPSWDSRNYNVSSQSVVISDLLAPQSAVFNSTITLIKEFLKDKKKKLKGKRINRRKQAKIPQTQKPAVYASRDDVVYKKEIPQLKFKFIKSDKDVRMTNVKTDRIPLILPYSLDVTKKRKPQMEKITDAQTQEGSESIEEIGARIEAEEAERQRADGENPLKYMVKDGILFKRNKIPVARISLSPMETFQAQGENVRKRAKTVKKQTMVESSPFVSELRNLRNHAAVVSLKNFDSKRPIPVPPLSPPVMNLGQSLIVANGMEREHRSEEEGAHFTAHSSIPFENEIGVEPVDVTQNDLIHDIQSPPPYPFSHCYMNIDGFMCCNRYLESLMRRSFRKLRRAHRFHECSVQKIANRIQTDCENVFNTTFEVVVGIDDFAIRAHFAGDLMCKIQEGGRFLTAYATTMPTRDGAALDPLHVVTKIEMNLRDRDDRQMGDSIQFPERQFDSAVQPAQILDDIRRRNRAQDIPFHEKSREDIDNENIITRS</sequence>